<feature type="domain" description="Hedgehog/Intein (Hint)" evidence="1">
    <location>
        <begin position="227"/>
        <end position="364"/>
    </location>
</feature>
<evidence type="ECO:0000313" key="2">
    <source>
        <dbReference type="EMBL" id="AQS83446.1"/>
    </source>
</evidence>
<evidence type="ECO:0000313" key="3">
    <source>
        <dbReference type="Proteomes" id="UP000188937"/>
    </source>
</evidence>
<dbReference type="KEGG" id="aace:A0U92_00255"/>
<dbReference type="InterPro" id="IPR036844">
    <property type="entry name" value="Hint_dom_sf"/>
</dbReference>
<accession>A0A1U9KCE1</accession>
<protein>
    <recommendedName>
        <fullName evidence="1">Hedgehog/Intein (Hint) domain-containing protein</fullName>
    </recommendedName>
</protein>
<reference evidence="2 3" key="1">
    <citation type="submission" date="2016-03" db="EMBL/GenBank/DDBJ databases">
        <title>Acetic acid bacteria sequencing.</title>
        <authorList>
            <person name="Brandt J."/>
            <person name="Jakob F."/>
            <person name="Vogel R.F."/>
        </authorList>
    </citation>
    <scope>NUCLEOTIDE SEQUENCE [LARGE SCALE GENOMIC DNA]</scope>
    <source>
        <strain evidence="2 3">TMW2.1153</strain>
    </source>
</reference>
<dbReference type="Pfam" id="PF13403">
    <property type="entry name" value="Hint_2"/>
    <property type="match status" value="1"/>
</dbReference>
<dbReference type="InterPro" id="IPR028992">
    <property type="entry name" value="Hedgehog/Intein_dom"/>
</dbReference>
<dbReference type="Gene3D" id="2.170.16.10">
    <property type="entry name" value="Hedgehog/Intein (Hint) domain"/>
    <property type="match status" value="1"/>
</dbReference>
<gene>
    <name evidence="2" type="ORF">A0U92_00255</name>
</gene>
<keyword evidence="3" id="KW-1185">Reference proteome</keyword>
<organism evidence="2 3">
    <name type="scientific">Acetobacter aceti</name>
    <dbReference type="NCBI Taxonomy" id="435"/>
    <lineage>
        <taxon>Bacteria</taxon>
        <taxon>Pseudomonadati</taxon>
        <taxon>Pseudomonadota</taxon>
        <taxon>Alphaproteobacteria</taxon>
        <taxon>Acetobacterales</taxon>
        <taxon>Acetobacteraceae</taxon>
        <taxon>Acetobacter</taxon>
        <taxon>Acetobacter subgen. Acetobacter</taxon>
    </lineage>
</organism>
<dbReference type="EMBL" id="CP014692">
    <property type="protein sequence ID" value="AQS83446.1"/>
    <property type="molecule type" value="Genomic_DNA"/>
</dbReference>
<proteinExistence type="predicted"/>
<evidence type="ECO:0000259" key="1">
    <source>
        <dbReference type="Pfam" id="PF13403"/>
    </source>
</evidence>
<name>A0A1U9KCE1_ACEAC</name>
<dbReference type="Proteomes" id="UP000188937">
    <property type="component" value="Chromosome"/>
</dbReference>
<dbReference type="STRING" id="435.A0U92_00255"/>
<dbReference type="OrthoDB" id="7284755at2"/>
<dbReference type="RefSeq" id="WP_077811480.1">
    <property type="nucleotide sequence ID" value="NZ_CP014692.1"/>
</dbReference>
<sequence length="578" mass="60704">MVTQATSTQYAAYTAGTGTESDPYVLASNSGTITLETGKYYVLQGGATIGTAVIKEYNASGSTGGINVNGAHLTIDSDGHGTSVAGKINMGAQGSSLVLNNETGKWSYEANLVGEDISAGGDQYYTYPALQNATVTNFGSGASMCTNNIPGGLGTSIGIAGSYTDSSTLILKKSSSIPVNASSANPHANAGSGYYGVSVTGVGGTASNPTSNQNFYTNGGGSCIEGCFLPGTHILTRDGEKLVETLVEGDEIAVIENGQTVFRPLAWLGRSHADVAALGFDEDAYPVRIRKDAFGEGAPHRDLLVTSEHCIHVDGKFVPVRMLVNGSSILIDRSINAFDFFHIELEQHGVIVSEGLETESYLDTGNRGTFENSTIRAMRPHFAGGFVIAGGKTWERDAGAPLATDRATVEPVWKAVAARAETLGLTDAASVMETTTDPDIRLVTEDGREIRAVRHAGNTYSFMVPSSVADVRIVSRTSRPSEMVGPFCDDRRNLGVVVSEVTVTNGRDRSILNDHLSETALDGWHAYEGGVGRWTAGNALLSLGSAGEGLFARMVEIEVLMAGPYRIDGAEQSAVQVA</sequence>
<dbReference type="AlphaFoldDB" id="A0A1U9KCE1"/>
<dbReference type="SUPFAM" id="SSF51294">
    <property type="entry name" value="Hedgehog/intein (Hint) domain"/>
    <property type="match status" value="1"/>
</dbReference>